<dbReference type="GO" id="GO:0006508">
    <property type="term" value="P:proteolysis"/>
    <property type="evidence" value="ECO:0007669"/>
    <property type="project" value="InterPro"/>
</dbReference>
<feature type="region of interest" description="Disordered" evidence="1">
    <location>
        <begin position="380"/>
        <end position="454"/>
    </location>
</feature>
<dbReference type="STRING" id="913774.A0A0C3GS54"/>
<proteinExistence type="predicted"/>
<dbReference type="Pfam" id="PF00656">
    <property type="entry name" value="Peptidase_C14"/>
    <property type="match status" value="1"/>
</dbReference>
<name>A0A0C3GS54_OIDMZ</name>
<organism evidence="3 4">
    <name type="scientific">Oidiodendron maius (strain Zn)</name>
    <dbReference type="NCBI Taxonomy" id="913774"/>
    <lineage>
        <taxon>Eukaryota</taxon>
        <taxon>Fungi</taxon>
        <taxon>Dikarya</taxon>
        <taxon>Ascomycota</taxon>
        <taxon>Pezizomycotina</taxon>
        <taxon>Leotiomycetes</taxon>
        <taxon>Leotiomycetes incertae sedis</taxon>
        <taxon>Myxotrichaceae</taxon>
        <taxon>Oidiodendron</taxon>
    </lineage>
</organism>
<evidence type="ECO:0000256" key="1">
    <source>
        <dbReference type="SAM" id="MobiDB-lite"/>
    </source>
</evidence>
<reference evidence="4" key="2">
    <citation type="submission" date="2015-01" db="EMBL/GenBank/DDBJ databases">
        <title>Evolutionary Origins and Diversification of the Mycorrhizal Mutualists.</title>
        <authorList>
            <consortium name="DOE Joint Genome Institute"/>
            <consortium name="Mycorrhizal Genomics Consortium"/>
            <person name="Kohler A."/>
            <person name="Kuo A."/>
            <person name="Nagy L.G."/>
            <person name="Floudas D."/>
            <person name="Copeland A."/>
            <person name="Barry K.W."/>
            <person name="Cichocki N."/>
            <person name="Veneault-Fourrey C."/>
            <person name="LaButti K."/>
            <person name="Lindquist E.A."/>
            <person name="Lipzen A."/>
            <person name="Lundell T."/>
            <person name="Morin E."/>
            <person name="Murat C."/>
            <person name="Riley R."/>
            <person name="Ohm R."/>
            <person name="Sun H."/>
            <person name="Tunlid A."/>
            <person name="Henrissat B."/>
            <person name="Grigoriev I.V."/>
            <person name="Hibbett D.S."/>
            <person name="Martin F."/>
        </authorList>
    </citation>
    <scope>NUCLEOTIDE SEQUENCE [LARGE SCALE GENOMIC DNA]</scope>
    <source>
        <strain evidence="4">Zn</strain>
    </source>
</reference>
<dbReference type="InterPro" id="IPR011600">
    <property type="entry name" value="Pept_C14_caspase"/>
</dbReference>
<dbReference type="GO" id="GO:0004197">
    <property type="term" value="F:cysteine-type endopeptidase activity"/>
    <property type="evidence" value="ECO:0007669"/>
    <property type="project" value="InterPro"/>
</dbReference>
<dbReference type="Gene3D" id="3.40.50.1460">
    <property type="match status" value="1"/>
</dbReference>
<sequence>MPPHLSTLQIPGPNNDESPPAPDTASAATPKQLDDNARLKLVFDNELQDLSGTGRPHRECAVLMISWDDELDDLGTSKEINELGEIFKDLFNFKVEKKPILKDHRRSPQVQVQKILGDFVYDYDSPVTLLIVYYAGHGIPGERGLRLAGKRTPKDTEETQKRSAIFWHHAEHIIRSAAADILLIFDCCYAGNIAKGVRGIRSRNFEFLGACQGNRETPVPGPTSFTSALIWALKVLIKRKEIFTIQELLQTIVDEAPHFPKNQQPYHCERDEPCVDRLVLAAIPEDVERYEGDFAAPTNMTAEAQDEYLDLRFCFKGKPEEVHIKRLAEGLKALIQYDAIKAHNVRWIGLSNLEKVVRFAASNWLRTIRREINQAMAVTESLPPKQHMSQVVQTQTPFPSPKRTEELDTGTEHEAIAEPSEHRLDPEGKIGAVKRKNDSSVDAEDPHHSKWQRV</sequence>
<reference evidence="3 4" key="1">
    <citation type="submission" date="2014-04" db="EMBL/GenBank/DDBJ databases">
        <authorList>
            <consortium name="DOE Joint Genome Institute"/>
            <person name="Kuo A."/>
            <person name="Martino E."/>
            <person name="Perotto S."/>
            <person name="Kohler A."/>
            <person name="Nagy L.G."/>
            <person name="Floudas D."/>
            <person name="Copeland A."/>
            <person name="Barry K.W."/>
            <person name="Cichocki N."/>
            <person name="Veneault-Fourrey C."/>
            <person name="LaButti K."/>
            <person name="Lindquist E.A."/>
            <person name="Lipzen A."/>
            <person name="Lundell T."/>
            <person name="Morin E."/>
            <person name="Murat C."/>
            <person name="Sun H."/>
            <person name="Tunlid A."/>
            <person name="Henrissat B."/>
            <person name="Grigoriev I.V."/>
            <person name="Hibbett D.S."/>
            <person name="Martin F."/>
            <person name="Nordberg H.P."/>
            <person name="Cantor M.N."/>
            <person name="Hua S.X."/>
        </authorList>
    </citation>
    <scope>NUCLEOTIDE SEQUENCE [LARGE SCALE GENOMIC DNA]</scope>
    <source>
        <strain evidence="3 4">Zn</strain>
    </source>
</reference>
<protein>
    <recommendedName>
        <fullName evidence="2">Peptidase C14 caspase domain-containing protein</fullName>
    </recommendedName>
</protein>
<dbReference type="EMBL" id="KN832891">
    <property type="protein sequence ID" value="KIM94109.1"/>
    <property type="molecule type" value="Genomic_DNA"/>
</dbReference>
<dbReference type="OrthoDB" id="4760831at2759"/>
<dbReference type="HOGENOM" id="CLU_602829_0_0_1"/>
<feature type="domain" description="Peptidase C14 caspase" evidence="2">
    <location>
        <begin position="75"/>
        <end position="197"/>
    </location>
</feature>
<feature type="compositionally biased region" description="Basic and acidic residues" evidence="1">
    <location>
        <begin position="402"/>
        <end position="428"/>
    </location>
</feature>
<gene>
    <name evidence="3" type="ORF">OIDMADRAFT_60944</name>
</gene>
<evidence type="ECO:0000313" key="3">
    <source>
        <dbReference type="EMBL" id="KIM94109.1"/>
    </source>
</evidence>
<feature type="compositionally biased region" description="Basic and acidic residues" evidence="1">
    <location>
        <begin position="435"/>
        <end position="448"/>
    </location>
</feature>
<evidence type="ECO:0000313" key="4">
    <source>
        <dbReference type="Proteomes" id="UP000054321"/>
    </source>
</evidence>
<dbReference type="AlphaFoldDB" id="A0A0C3GS54"/>
<accession>A0A0C3GS54</accession>
<evidence type="ECO:0000259" key="2">
    <source>
        <dbReference type="Pfam" id="PF00656"/>
    </source>
</evidence>
<dbReference type="InParanoid" id="A0A0C3GS54"/>
<feature type="region of interest" description="Disordered" evidence="1">
    <location>
        <begin position="1"/>
        <end position="31"/>
    </location>
</feature>
<dbReference type="Proteomes" id="UP000054321">
    <property type="component" value="Unassembled WGS sequence"/>
</dbReference>
<keyword evidence="4" id="KW-1185">Reference proteome</keyword>
<feature type="compositionally biased region" description="Polar residues" evidence="1">
    <location>
        <begin position="387"/>
        <end position="397"/>
    </location>
</feature>